<organism evidence="4 5">
    <name type="scientific">Clonostachys byssicola</name>
    <dbReference type="NCBI Taxonomy" id="160290"/>
    <lineage>
        <taxon>Eukaryota</taxon>
        <taxon>Fungi</taxon>
        <taxon>Dikarya</taxon>
        <taxon>Ascomycota</taxon>
        <taxon>Pezizomycotina</taxon>
        <taxon>Sordariomycetes</taxon>
        <taxon>Hypocreomycetidae</taxon>
        <taxon>Hypocreales</taxon>
        <taxon>Bionectriaceae</taxon>
        <taxon>Clonostachys</taxon>
    </lineage>
</organism>
<dbReference type="OrthoDB" id="5149291at2759"/>
<accession>A0A9N9UTR0</accession>
<dbReference type="CDD" id="cd12087">
    <property type="entry name" value="TM_EGFR-like"/>
    <property type="match status" value="1"/>
</dbReference>
<evidence type="ECO:0000313" key="5">
    <source>
        <dbReference type="Proteomes" id="UP000754883"/>
    </source>
</evidence>
<protein>
    <submittedName>
        <fullName evidence="4">Uncharacterized protein</fullName>
    </submittedName>
</protein>
<keyword evidence="5" id="KW-1185">Reference proteome</keyword>
<reference evidence="5" key="1">
    <citation type="submission" date="2019-06" db="EMBL/GenBank/DDBJ databases">
        <authorList>
            <person name="Broberg M."/>
        </authorList>
    </citation>
    <scope>NUCLEOTIDE SEQUENCE [LARGE SCALE GENOMIC DNA]</scope>
</reference>
<dbReference type="Proteomes" id="UP000754883">
    <property type="component" value="Unassembled WGS sequence"/>
</dbReference>
<evidence type="ECO:0000256" key="1">
    <source>
        <dbReference type="SAM" id="MobiDB-lite"/>
    </source>
</evidence>
<dbReference type="AlphaFoldDB" id="A0A9N9UTR0"/>
<keyword evidence="3" id="KW-0732">Signal</keyword>
<gene>
    <name evidence="4" type="ORF">CBYS24578_00001989</name>
</gene>
<proteinExistence type="predicted"/>
<evidence type="ECO:0000256" key="2">
    <source>
        <dbReference type="SAM" id="Phobius"/>
    </source>
</evidence>
<keyword evidence="2" id="KW-0812">Transmembrane</keyword>
<feature type="region of interest" description="Disordered" evidence="1">
    <location>
        <begin position="198"/>
        <end position="248"/>
    </location>
</feature>
<evidence type="ECO:0000256" key="3">
    <source>
        <dbReference type="SAM" id="SignalP"/>
    </source>
</evidence>
<dbReference type="EMBL" id="CABFNO020001560">
    <property type="protein sequence ID" value="CAH0002388.1"/>
    <property type="molecule type" value="Genomic_DNA"/>
</dbReference>
<comment type="caution">
    <text evidence="4">The sequence shown here is derived from an EMBL/GenBank/DDBJ whole genome shotgun (WGS) entry which is preliminary data.</text>
</comment>
<evidence type="ECO:0000313" key="4">
    <source>
        <dbReference type="EMBL" id="CAH0002388.1"/>
    </source>
</evidence>
<keyword evidence="2" id="KW-0472">Membrane</keyword>
<feature type="signal peptide" evidence="3">
    <location>
        <begin position="1"/>
        <end position="18"/>
    </location>
</feature>
<reference evidence="4 5" key="2">
    <citation type="submission" date="2021-10" db="EMBL/GenBank/DDBJ databases">
        <authorList>
            <person name="Piombo E."/>
        </authorList>
    </citation>
    <scope>NUCLEOTIDE SEQUENCE [LARGE SCALE GENOMIC DNA]</scope>
</reference>
<name>A0A9N9UTR0_9HYPO</name>
<feature type="transmembrane region" description="Helical" evidence="2">
    <location>
        <begin position="165"/>
        <end position="189"/>
    </location>
</feature>
<feature type="chain" id="PRO_5040355995" evidence="3">
    <location>
        <begin position="19"/>
        <end position="248"/>
    </location>
</feature>
<keyword evidence="2" id="KW-1133">Transmembrane helix</keyword>
<sequence>MELSLCLLLLSFVFHVSSEPNDSMITQAPDFIGWIRQGAGYEVAICEKGVFTSSRYWAACIDTDQPALPTRCRDGSVLIFPTTTALCPTTATCRTDWFFNDPANTAARTMIGCVTGTRTLYHYRTTTVPAITSSSVPESSRASTSASASASASTSSLPPATSPNLAWIAGPIVGGLAGITLIILLVWFLMRRRNRYRNHVGSGMPETPDSEVRPEKTPAITSVPGSLKRNPTRRVELPGRSSSLRSVP</sequence>